<protein>
    <submittedName>
        <fullName evidence="2">MBL fold metallo-hydrolase</fullName>
    </submittedName>
</protein>
<dbReference type="SUPFAM" id="SSF56281">
    <property type="entry name" value="Metallo-hydrolase/oxidoreductase"/>
    <property type="match status" value="1"/>
</dbReference>
<dbReference type="Pfam" id="PF00753">
    <property type="entry name" value="Lactamase_B"/>
    <property type="match status" value="1"/>
</dbReference>
<comment type="caution">
    <text evidence="2">The sequence shown here is derived from an EMBL/GenBank/DDBJ whole genome shotgun (WGS) entry which is preliminary data.</text>
</comment>
<dbReference type="SMART" id="SM00849">
    <property type="entry name" value="Lactamase_B"/>
    <property type="match status" value="1"/>
</dbReference>
<organism evidence="2 3">
    <name type="scientific">Nocardia higoensis</name>
    <dbReference type="NCBI Taxonomy" id="228599"/>
    <lineage>
        <taxon>Bacteria</taxon>
        <taxon>Bacillati</taxon>
        <taxon>Actinomycetota</taxon>
        <taxon>Actinomycetes</taxon>
        <taxon>Mycobacteriales</taxon>
        <taxon>Nocardiaceae</taxon>
        <taxon>Nocardia</taxon>
    </lineage>
</organism>
<dbReference type="Gene3D" id="3.60.15.10">
    <property type="entry name" value="Ribonuclease Z/Hydroxyacylglutathione hydrolase-like"/>
    <property type="match status" value="1"/>
</dbReference>
<dbReference type="InterPro" id="IPR036866">
    <property type="entry name" value="RibonucZ/Hydroxyglut_hydro"/>
</dbReference>
<feature type="domain" description="Metallo-beta-lactamase" evidence="1">
    <location>
        <begin position="60"/>
        <end position="226"/>
    </location>
</feature>
<evidence type="ECO:0000313" key="2">
    <source>
        <dbReference type="EMBL" id="MBF6357015.1"/>
    </source>
</evidence>
<name>A0ABS0DEW9_9NOCA</name>
<dbReference type="CDD" id="cd06262">
    <property type="entry name" value="metallo-hydrolase-like_MBL-fold"/>
    <property type="match status" value="1"/>
</dbReference>
<dbReference type="Proteomes" id="UP000707731">
    <property type="component" value="Unassembled WGS sequence"/>
</dbReference>
<accession>A0ABS0DEW9</accession>
<keyword evidence="3" id="KW-1185">Reference proteome</keyword>
<dbReference type="PANTHER" id="PTHR46233">
    <property type="entry name" value="HYDROXYACYLGLUTATHIONE HYDROLASE GLOC"/>
    <property type="match status" value="1"/>
</dbReference>
<dbReference type="InterPro" id="IPR001279">
    <property type="entry name" value="Metallo-B-lactamas"/>
</dbReference>
<dbReference type="InterPro" id="IPR051453">
    <property type="entry name" value="MBL_Glyoxalase_II"/>
</dbReference>
<evidence type="ECO:0000259" key="1">
    <source>
        <dbReference type="SMART" id="SM00849"/>
    </source>
</evidence>
<dbReference type="PANTHER" id="PTHR46233:SF1">
    <property type="entry name" value="CONSERVED PROTEIN"/>
    <property type="match status" value="1"/>
</dbReference>
<proteinExistence type="predicted"/>
<reference evidence="2 3" key="1">
    <citation type="submission" date="2020-10" db="EMBL/GenBank/DDBJ databases">
        <title>Identification of Nocardia species via Next-generation sequencing and recognition of intraspecies genetic diversity.</title>
        <authorList>
            <person name="Li P."/>
            <person name="Li P."/>
            <person name="Lu B."/>
        </authorList>
    </citation>
    <scope>NUCLEOTIDE SEQUENCE [LARGE SCALE GENOMIC DNA]</scope>
    <source>
        <strain evidence="2 3">BJ06-0143</strain>
    </source>
</reference>
<gene>
    <name evidence="2" type="ORF">IU449_21125</name>
</gene>
<evidence type="ECO:0000313" key="3">
    <source>
        <dbReference type="Proteomes" id="UP000707731"/>
    </source>
</evidence>
<dbReference type="EMBL" id="JADLQN010000004">
    <property type="protein sequence ID" value="MBF6357015.1"/>
    <property type="molecule type" value="Genomic_DNA"/>
</dbReference>
<sequence>MYSPPQLPARNSLRLPACNSIVEVITIDRPYTGHVSSGSNPQQRDLDGARIIKMSVGGMDNNVYFVQCAVSGAAVVIDAANEPDRILQLVEQEMPGKVRFVITTHQHRDHWMALEQVTESLGVPTAAHRLDADALPVPPDRLLEDGETFDVGDLALDVIHLSGHTPGSIALVLTEPTGRAHIFTGDSLFPGGVGKTHSPEAFDSLLTDVTTKLFDHYDDAFVYPGHGDDTTLAAERPHLGEWRARGW</sequence>